<dbReference type="PROSITE" id="PS51257">
    <property type="entry name" value="PROKAR_LIPOPROTEIN"/>
    <property type="match status" value="1"/>
</dbReference>
<dbReference type="PROSITE" id="PS50983">
    <property type="entry name" value="FE_B12_PBP"/>
    <property type="match status" value="1"/>
</dbReference>
<name>A0A2S0WCV8_9CORY</name>
<sequence>MNKEIACLAGGILTVGLALGACAAPDDTGAAPAATSPTSSDIHAAQWPRTVEVDGAAVDIPSEPKRIVAVSTETADLALQLAGPDRVAAVSKASQDPAGGTQAELASQVEVALPAGTDPDPEQILALDPDLVLTTARHGGEKTAGEQLQATGVAVLNFSAETFASPEGVAAATRTLGRALGEEEKAEELAGRFETSISKLDEAKVAGAPRFAALMSRGGKVMAMADGQMLPGLAARAGGMNAGGAVGITQPRPIDAEMLAKMAPEVIFVEDFRGQGLAPFAELLANPALADIPAVKNQRVHAIPATDASGVSGLNTDRGYAAIVEALGLAVASYGP</sequence>
<organism evidence="2 3">
    <name type="scientific">Corynebacterium liangguodongii</name>
    <dbReference type="NCBI Taxonomy" id="2079535"/>
    <lineage>
        <taxon>Bacteria</taxon>
        <taxon>Bacillati</taxon>
        <taxon>Actinomycetota</taxon>
        <taxon>Actinomycetes</taxon>
        <taxon>Mycobacteriales</taxon>
        <taxon>Corynebacteriaceae</taxon>
        <taxon>Corynebacterium</taxon>
    </lineage>
</organism>
<dbReference type="AlphaFoldDB" id="A0A2S0WCV8"/>
<dbReference type="InterPro" id="IPR002491">
    <property type="entry name" value="ABC_transptr_periplasmic_BD"/>
</dbReference>
<gene>
    <name evidence="2" type="ORF">C3E79_02575</name>
</gene>
<dbReference type="OrthoDB" id="9797850at2"/>
<dbReference type="Proteomes" id="UP000244754">
    <property type="component" value="Chromosome"/>
</dbReference>
<dbReference type="EMBL" id="CP026948">
    <property type="protein sequence ID" value="AWB83512.1"/>
    <property type="molecule type" value="Genomic_DNA"/>
</dbReference>
<accession>A0A2S0WCV8</accession>
<dbReference type="InterPro" id="IPR050902">
    <property type="entry name" value="ABC_Transporter_SBP"/>
</dbReference>
<dbReference type="Gene3D" id="3.40.50.1980">
    <property type="entry name" value="Nitrogenase molybdenum iron protein domain"/>
    <property type="match status" value="2"/>
</dbReference>
<dbReference type="PANTHER" id="PTHR30535:SF4">
    <property type="entry name" value="HEMIN-BINDING PERIPLASMIC PROTEIN HMUT"/>
    <property type="match status" value="1"/>
</dbReference>
<keyword evidence="3" id="KW-1185">Reference proteome</keyword>
<dbReference type="SUPFAM" id="SSF53807">
    <property type="entry name" value="Helical backbone' metal receptor"/>
    <property type="match status" value="1"/>
</dbReference>
<dbReference type="KEGG" id="clia:C3E79_02575"/>
<evidence type="ECO:0000313" key="3">
    <source>
        <dbReference type="Proteomes" id="UP000244754"/>
    </source>
</evidence>
<dbReference type="RefSeq" id="WP_108403502.1">
    <property type="nucleotide sequence ID" value="NZ_CP026948.1"/>
</dbReference>
<evidence type="ECO:0000313" key="2">
    <source>
        <dbReference type="EMBL" id="AWB83512.1"/>
    </source>
</evidence>
<reference evidence="3" key="1">
    <citation type="submission" date="2018-01" db="EMBL/GenBank/DDBJ databases">
        <authorList>
            <person name="Li J."/>
        </authorList>
    </citation>
    <scope>NUCLEOTIDE SEQUENCE [LARGE SCALE GENOMIC DNA]</scope>
    <source>
        <strain evidence="3">2184</strain>
    </source>
</reference>
<dbReference type="PANTHER" id="PTHR30535">
    <property type="entry name" value="VITAMIN B12-BINDING PROTEIN"/>
    <property type="match status" value="1"/>
</dbReference>
<comment type="similarity">
    <text evidence="1">Belongs to the bacterial solute-binding protein 8 family.</text>
</comment>
<evidence type="ECO:0000256" key="1">
    <source>
        <dbReference type="ARBA" id="ARBA00008814"/>
    </source>
</evidence>
<proteinExistence type="inferred from homology"/>
<protein>
    <submittedName>
        <fullName evidence="2">ABC transporter substrate-binding protein</fullName>
    </submittedName>
</protein>
<dbReference type="Pfam" id="PF01497">
    <property type="entry name" value="Peripla_BP_2"/>
    <property type="match status" value="1"/>
</dbReference>